<comment type="cofactor">
    <cofactor evidence="7">
        <name>Mg(2+)</name>
        <dbReference type="ChEBI" id="CHEBI:18420"/>
    </cofactor>
    <text evidence="7">Binds 1 Mg(2+) ion per subunit.</text>
</comment>
<dbReference type="AlphaFoldDB" id="A0A1S2M2H0"/>
<evidence type="ECO:0000256" key="5">
    <source>
        <dbReference type="ARBA" id="ARBA00022840"/>
    </source>
</evidence>
<dbReference type="GO" id="GO:0009423">
    <property type="term" value="P:chorismate biosynthetic process"/>
    <property type="evidence" value="ECO:0007669"/>
    <property type="project" value="UniProtKB-UniRule"/>
</dbReference>
<dbReference type="EMBL" id="LQXD01000086">
    <property type="protein sequence ID" value="OIJ18814.1"/>
    <property type="molecule type" value="Genomic_DNA"/>
</dbReference>
<comment type="function">
    <text evidence="7">Catalyzes the specific phosphorylation of the 3-hydroxyl group of shikimic acid using ATP as a cosubstrate.</text>
</comment>
<proteinExistence type="inferred from homology"/>
<evidence type="ECO:0000313" key="8">
    <source>
        <dbReference type="EMBL" id="OIJ18814.1"/>
    </source>
</evidence>
<feature type="binding site" evidence="7">
    <location>
        <position position="125"/>
    </location>
    <ligand>
        <name>substrate</name>
    </ligand>
</feature>
<feature type="binding site" evidence="7">
    <location>
        <position position="24"/>
    </location>
    <ligand>
        <name>substrate</name>
    </ligand>
</feature>
<dbReference type="HAMAP" id="MF_00109">
    <property type="entry name" value="Shikimate_kinase"/>
    <property type="match status" value="1"/>
</dbReference>
<dbReference type="GO" id="GO:0008652">
    <property type="term" value="P:amino acid biosynthetic process"/>
    <property type="evidence" value="ECO:0007669"/>
    <property type="project" value="UniProtKB-KW"/>
</dbReference>
<feature type="binding site" evidence="7">
    <location>
        <begin position="2"/>
        <end position="7"/>
    </location>
    <ligand>
        <name>ATP</name>
        <dbReference type="ChEBI" id="CHEBI:30616"/>
    </ligand>
</feature>
<feature type="binding site" evidence="7">
    <location>
        <position position="108"/>
    </location>
    <ligand>
        <name>ATP</name>
        <dbReference type="ChEBI" id="CHEBI:30616"/>
    </ligand>
</feature>
<evidence type="ECO:0000256" key="6">
    <source>
        <dbReference type="ARBA" id="ARBA00023141"/>
    </source>
</evidence>
<dbReference type="SUPFAM" id="SSF52540">
    <property type="entry name" value="P-loop containing nucleoside triphosphate hydrolases"/>
    <property type="match status" value="1"/>
</dbReference>
<comment type="caution">
    <text evidence="8">The sequence shown here is derived from an EMBL/GenBank/DDBJ whole genome shotgun (WGS) entry which is preliminary data.</text>
</comment>
<dbReference type="PRINTS" id="PR01100">
    <property type="entry name" value="SHIKIMTKNASE"/>
</dbReference>
<comment type="caution">
    <text evidence="7">Lacks conserved residue(s) required for the propagation of feature annotation.</text>
</comment>
<dbReference type="InterPro" id="IPR000623">
    <property type="entry name" value="Shikimate_kinase/TSH1"/>
</dbReference>
<keyword evidence="5 7" id="KW-0067">ATP-binding</keyword>
<feature type="binding site" evidence="7">
    <location>
        <position position="70"/>
    </location>
    <ligand>
        <name>substrate</name>
    </ligand>
</feature>
<name>A0A1S2M2H0_9BACI</name>
<comment type="catalytic activity">
    <reaction evidence="7">
        <text>shikimate + ATP = 3-phosphoshikimate + ADP + H(+)</text>
        <dbReference type="Rhea" id="RHEA:13121"/>
        <dbReference type="ChEBI" id="CHEBI:15378"/>
        <dbReference type="ChEBI" id="CHEBI:30616"/>
        <dbReference type="ChEBI" id="CHEBI:36208"/>
        <dbReference type="ChEBI" id="CHEBI:145989"/>
        <dbReference type="ChEBI" id="CHEBI:456216"/>
        <dbReference type="EC" id="2.7.1.71"/>
    </reaction>
</comment>
<dbReference type="GO" id="GO:0004765">
    <property type="term" value="F:shikimate kinase activity"/>
    <property type="evidence" value="ECO:0007669"/>
    <property type="project" value="UniProtKB-UniRule"/>
</dbReference>
<organism evidence="8">
    <name type="scientific">Anaerobacillus isosaccharinicus</name>
    <dbReference type="NCBI Taxonomy" id="1532552"/>
    <lineage>
        <taxon>Bacteria</taxon>
        <taxon>Bacillati</taxon>
        <taxon>Bacillota</taxon>
        <taxon>Bacilli</taxon>
        <taxon>Bacillales</taxon>
        <taxon>Bacillaceae</taxon>
        <taxon>Anaerobacillus</taxon>
    </lineage>
</organism>
<dbReference type="EC" id="2.7.1.71" evidence="7"/>
<dbReference type="Gene3D" id="3.40.50.300">
    <property type="entry name" value="P-loop containing nucleotide triphosphate hydrolases"/>
    <property type="match status" value="1"/>
</dbReference>
<evidence type="ECO:0000256" key="2">
    <source>
        <dbReference type="ARBA" id="ARBA00022679"/>
    </source>
</evidence>
<protein>
    <recommendedName>
        <fullName evidence="7">Shikimate kinase</fullName>
        <shortName evidence="7">SK</shortName>
        <ecNumber evidence="7">2.7.1.71</ecNumber>
    </recommendedName>
</protein>
<keyword evidence="3 7" id="KW-0547">Nucleotide-binding</keyword>
<dbReference type="GO" id="GO:0000287">
    <property type="term" value="F:magnesium ion binding"/>
    <property type="evidence" value="ECO:0007669"/>
    <property type="project" value="UniProtKB-UniRule"/>
</dbReference>
<keyword evidence="1 7" id="KW-0028">Amino-acid biosynthesis</keyword>
<dbReference type="CDD" id="cd00464">
    <property type="entry name" value="SK"/>
    <property type="match status" value="1"/>
</dbReference>
<dbReference type="PANTHER" id="PTHR21087:SF16">
    <property type="entry name" value="SHIKIMATE KINASE 1, CHLOROPLASTIC"/>
    <property type="match status" value="1"/>
</dbReference>
<gene>
    <name evidence="7" type="primary">aroK</name>
    <name evidence="8" type="ORF">AWH56_10280</name>
</gene>
<comment type="subunit">
    <text evidence="7">Monomer.</text>
</comment>
<keyword evidence="4 7" id="KW-0418">Kinase</keyword>
<keyword evidence="7" id="KW-0460">Magnesium</keyword>
<reference evidence="8" key="1">
    <citation type="submission" date="2016-10" db="EMBL/GenBank/DDBJ databases">
        <title>Draft genome sequences of four alkaliphilic bacteria belonging to the Anaerobacillus genus.</title>
        <authorList>
            <person name="Bassil N.M."/>
            <person name="Lloyd J.R."/>
        </authorList>
    </citation>
    <scope>NUCLEOTIDE SEQUENCE [LARGE SCALE GENOMIC DNA]</scope>
    <source>
        <strain evidence="8">NB2006</strain>
    </source>
</reference>
<evidence type="ECO:0000256" key="4">
    <source>
        <dbReference type="ARBA" id="ARBA00022777"/>
    </source>
</evidence>
<feature type="binding site" evidence="7">
    <location>
        <position position="48"/>
    </location>
    <ligand>
        <name>substrate</name>
    </ligand>
</feature>
<evidence type="ECO:0000256" key="7">
    <source>
        <dbReference type="HAMAP-Rule" id="MF_00109"/>
    </source>
</evidence>
<dbReference type="PANTHER" id="PTHR21087">
    <property type="entry name" value="SHIKIMATE KINASE"/>
    <property type="match status" value="1"/>
</dbReference>
<dbReference type="GO" id="GO:0009073">
    <property type="term" value="P:aromatic amino acid family biosynthetic process"/>
    <property type="evidence" value="ECO:0007669"/>
    <property type="project" value="UniProtKB-KW"/>
</dbReference>
<keyword evidence="7" id="KW-0963">Cytoplasm</keyword>
<dbReference type="InterPro" id="IPR027417">
    <property type="entry name" value="P-loop_NTPase"/>
</dbReference>
<keyword evidence="6 7" id="KW-0057">Aromatic amino acid biosynthesis</keyword>
<keyword evidence="7" id="KW-0479">Metal-binding</keyword>
<dbReference type="UniPathway" id="UPA00053">
    <property type="reaction ID" value="UER00088"/>
</dbReference>
<keyword evidence="2 7" id="KW-0808">Transferase</keyword>
<comment type="pathway">
    <text evidence="7">Metabolic intermediate biosynthesis; chorismate biosynthesis; chorismate from D-erythrose 4-phosphate and phosphoenolpyruvate: step 5/7.</text>
</comment>
<feature type="binding site" evidence="7">
    <location>
        <position position="6"/>
    </location>
    <ligand>
        <name>Mg(2+)</name>
        <dbReference type="ChEBI" id="CHEBI:18420"/>
    </ligand>
</feature>
<comment type="subcellular location">
    <subcellularLocation>
        <location evidence="7">Cytoplasm</location>
    </subcellularLocation>
</comment>
<dbReference type="GO" id="GO:0005524">
    <property type="term" value="F:ATP binding"/>
    <property type="evidence" value="ECO:0007669"/>
    <property type="project" value="UniProtKB-UniRule"/>
</dbReference>
<dbReference type="GO" id="GO:0005829">
    <property type="term" value="C:cytosol"/>
    <property type="evidence" value="ECO:0007669"/>
    <property type="project" value="TreeGrafter"/>
</dbReference>
<evidence type="ECO:0000256" key="3">
    <source>
        <dbReference type="ARBA" id="ARBA00022741"/>
    </source>
</evidence>
<dbReference type="Pfam" id="PF01202">
    <property type="entry name" value="SKI"/>
    <property type="match status" value="1"/>
</dbReference>
<comment type="similarity">
    <text evidence="7">Belongs to the shikimate kinase family.</text>
</comment>
<dbReference type="OrthoDB" id="9800332at2"/>
<dbReference type="KEGG" id="aia:AWH56_026255"/>
<accession>A0A1S2M2H0</accession>
<dbReference type="InterPro" id="IPR031322">
    <property type="entry name" value="Shikimate/glucono_kinase"/>
</dbReference>
<sequence>MGAGKTTVGKLLSEQLKIPVIDTDLYIERIKNKKVSEIFQEDGEAKFRDLETESLQEICKQNQAIITTGGGIILREQNRQLMKQQGKVIFLYCDIEETTRRLAKDNSRPLFNADLEENKKRFEARLPLYREADYVIDTTSKTVEQIVEEIVSCLE</sequence>
<evidence type="ECO:0000256" key="1">
    <source>
        <dbReference type="ARBA" id="ARBA00022605"/>
    </source>
</evidence>